<comment type="caution">
    <text evidence="3">The sequence shown here is derived from an EMBL/GenBank/DDBJ whole genome shotgun (WGS) entry which is preliminary data.</text>
</comment>
<dbReference type="InterPro" id="IPR005297">
    <property type="entry name" value="Lipoprotein_repeat"/>
</dbReference>
<dbReference type="PANTHER" id="PTHR39335">
    <property type="entry name" value="BLL4220 PROTEIN"/>
    <property type="match status" value="1"/>
</dbReference>
<dbReference type="PROSITE" id="PS51257">
    <property type="entry name" value="PROKAR_LIPOPROTEIN"/>
    <property type="match status" value="1"/>
</dbReference>
<dbReference type="Pfam" id="PF03640">
    <property type="entry name" value="Lipoprotein_15"/>
    <property type="match status" value="2"/>
</dbReference>
<evidence type="ECO:0000313" key="4">
    <source>
        <dbReference type="Proteomes" id="UP000321261"/>
    </source>
</evidence>
<proteinExistence type="predicted"/>
<reference evidence="3 4" key="1">
    <citation type="submission" date="2019-06" db="EMBL/GenBank/DDBJ databases">
        <title>Sequencing the genomes of 1000 actinobacteria strains.</title>
        <authorList>
            <person name="Klenk H.-P."/>
        </authorList>
    </citation>
    <scope>NUCLEOTIDE SEQUENCE [LARGE SCALE GENOMIC DNA]</scope>
    <source>
        <strain evidence="3 4">DSM 45671</strain>
    </source>
</reference>
<evidence type="ECO:0000256" key="2">
    <source>
        <dbReference type="SAM" id="SignalP"/>
    </source>
</evidence>
<dbReference type="RefSeq" id="WP_147253805.1">
    <property type="nucleotide sequence ID" value="NZ_VIWU01000001.1"/>
</dbReference>
<feature type="signal peptide" evidence="2">
    <location>
        <begin position="1"/>
        <end position="26"/>
    </location>
</feature>
<feature type="region of interest" description="Disordered" evidence="1">
    <location>
        <begin position="24"/>
        <end position="49"/>
    </location>
</feature>
<keyword evidence="4" id="KW-1185">Reference proteome</keyword>
<sequence length="169" mass="17060">MGSRTIAGAAALLTLVLAAGCGQGSAAPPVPPPAAGEPAAPTAEPLSRPGPVALALARTSLGETLTSDGRTLYRFEADSAAPPRSICENDCLAVWPPVLSDGSPITLDGAVDRTLVGTMQRADGTSQVTLAGWPLYWFVDDKAPGDVTGDGVGGNWSAVGKDGKPLVRK</sequence>
<feature type="compositionally biased region" description="Low complexity" evidence="1">
    <location>
        <begin position="36"/>
        <end position="45"/>
    </location>
</feature>
<keyword evidence="3" id="KW-0449">Lipoprotein</keyword>
<dbReference type="EMBL" id="VIWU01000001">
    <property type="protein sequence ID" value="TWF74435.1"/>
    <property type="molecule type" value="Genomic_DNA"/>
</dbReference>
<name>A0A561SI04_9PSEU</name>
<evidence type="ECO:0000256" key="1">
    <source>
        <dbReference type="SAM" id="MobiDB-lite"/>
    </source>
</evidence>
<dbReference type="OrthoDB" id="597632at2"/>
<dbReference type="GO" id="GO:0043448">
    <property type="term" value="P:alkane catabolic process"/>
    <property type="evidence" value="ECO:0007669"/>
    <property type="project" value="TreeGrafter"/>
</dbReference>
<feature type="chain" id="PRO_5021860606" evidence="2">
    <location>
        <begin position="27"/>
        <end position="169"/>
    </location>
</feature>
<protein>
    <submittedName>
        <fullName evidence="3">Putative lipoprotein with Yx(FWY)xxD motif</fullName>
    </submittedName>
</protein>
<gene>
    <name evidence="3" type="ORF">FHX44_11315</name>
</gene>
<dbReference type="AlphaFoldDB" id="A0A561SI04"/>
<dbReference type="PANTHER" id="PTHR39335:SF1">
    <property type="entry name" value="BLL4220 PROTEIN"/>
    <property type="match status" value="1"/>
</dbReference>
<dbReference type="Proteomes" id="UP000321261">
    <property type="component" value="Unassembled WGS sequence"/>
</dbReference>
<keyword evidence="2" id="KW-0732">Signal</keyword>
<evidence type="ECO:0000313" key="3">
    <source>
        <dbReference type="EMBL" id="TWF74435.1"/>
    </source>
</evidence>
<accession>A0A561SI04</accession>
<organism evidence="3 4">
    <name type="scientific">Pseudonocardia hierapolitana</name>
    <dbReference type="NCBI Taxonomy" id="1128676"/>
    <lineage>
        <taxon>Bacteria</taxon>
        <taxon>Bacillati</taxon>
        <taxon>Actinomycetota</taxon>
        <taxon>Actinomycetes</taxon>
        <taxon>Pseudonocardiales</taxon>
        <taxon>Pseudonocardiaceae</taxon>
        <taxon>Pseudonocardia</taxon>
    </lineage>
</organism>